<keyword evidence="1" id="KW-0732">Signal</keyword>
<dbReference type="Proteomes" id="UP001501788">
    <property type="component" value="Unassembled WGS sequence"/>
</dbReference>
<protein>
    <recommendedName>
        <fullName evidence="4">Adhesin</fullName>
    </recommendedName>
</protein>
<evidence type="ECO:0008006" key="4">
    <source>
        <dbReference type="Google" id="ProtNLM"/>
    </source>
</evidence>
<feature type="signal peptide" evidence="1">
    <location>
        <begin position="1"/>
        <end position="19"/>
    </location>
</feature>
<keyword evidence="3" id="KW-1185">Reference proteome</keyword>
<evidence type="ECO:0000256" key="1">
    <source>
        <dbReference type="SAM" id="SignalP"/>
    </source>
</evidence>
<name>A0ABP8LB85_9BURK</name>
<dbReference type="EMBL" id="BAABEX010000015">
    <property type="protein sequence ID" value="GAA4425739.1"/>
    <property type="molecule type" value="Genomic_DNA"/>
</dbReference>
<organism evidence="2 3">
    <name type="scientific">Acidovorax lacteus</name>
    <dbReference type="NCBI Taxonomy" id="1924988"/>
    <lineage>
        <taxon>Bacteria</taxon>
        <taxon>Pseudomonadati</taxon>
        <taxon>Pseudomonadota</taxon>
        <taxon>Betaproteobacteria</taxon>
        <taxon>Burkholderiales</taxon>
        <taxon>Comamonadaceae</taxon>
        <taxon>Acidovorax</taxon>
    </lineage>
</organism>
<proteinExistence type="predicted"/>
<accession>A0ABP8LB85</accession>
<gene>
    <name evidence="2" type="ORF">GCM10023090_21060</name>
</gene>
<evidence type="ECO:0000313" key="2">
    <source>
        <dbReference type="EMBL" id="GAA4425739.1"/>
    </source>
</evidence>
<dbReference type="RefSeq" id="WP_345064507.1">
    <property type="nucleotide sequence ID" value="NZ_BAABEX010000015.1"/>
</dbReference>
<feature type="chain" id="PRO_5045635376" description="Adhesin" evidence="1">
    <location>
        <begin position="20"/>
        <end position="147"/>
    </location>
</feature>
<evidence type="ECO:0000313" key="3">
    <source>
        <dbReference type="Proteomes" id="UP001501788"/>
    </source>
</evidence>
<reference evidence="3" key="1">
    <citation type="journal article" date="2019" name="Int. J. Syst. Evol. Microbiol.">
        <title>The Global Catalogue of Microorganisms (GCM) 10K type strain sequencing project: providing services to taxonomists for standard genome sequencing and annotation.</title>
        <authorList>
            <consortium name="The Broad Institute Genomics Platform"/>
            <consortium name="The Broad Institute Genome Sequencing Center for Infectious Disease"/>
            <person name="Wu L."/>
            <person name="Ma J."/>
        </authorList>
    </citation>
    <scope>NUCLEOTIDE SEQUENCE [LARGE SCALE GENOMIC DNA]</scope>
    <source>
        <strain evidence="3">JCM 31890</strain>
    </source>
</reference>
<sequence>MKKTAIAAVIALSATAASASGPYDGIYVDATNSNNYVSVLTNGDRIVVTQYEIIPASNIFFSTQIGTVYPRQVNTWQLLQGNISGNIANLSGQLAFNQCNVRITVNFTGTSFTANTTSASSSGAAYSSTINCAGLFNLNPLRFNKIF</sequence>
<comment type="caution">
    <text evidence="2">The sequence shown here is derived from an EMBL/GenBank/DDBJ whole genome shotgun (WGS) entry which is preliminary data.</text>
</comment>